<dbReference type="Proteomes" id="UP000199612">
    <property type="component" value="Unassembled WGS sequence"/>
</dbReference>
<feature type="domain" description="ABC-type glycine betaine transport system substrate-binding" evidence="2">
    <location>
        <begin position="32"/>
        <end position="174"/>
    </location>
</feature>
<dbReference type="EMBL" id="FOLT01000014">
    <property type="protein sequence ID" value="SFC62309.1"/>
    <property type="molecule type" value="Genomic_DNA"/>
</dbReference>
<dbReference type="RefSeq" id="WP_091531219.1">
    <property type="nucleotide sequence ID" value="NZ_FOLT01000014.1"/>
</dbReference>
<dbReference type="Gene3D" id="3.40.190.100">
    <property type="entry name" value="Glycine betaine-binding periplasmic protein, domain 2"/>
    <property type="match status" value="1"/>
</dbReference>
<feature type="domain" description="ABC-type glycine betaine transport system substrate-binding" evidence="2">
    <location>
        <begin position="197"/>
        <end position="294"/>
    </location>
</feature>
<protein>
    <submittedName>
        <fullName evidence="3">Glycine betaine/proline transport system substrate-binding protein</fullName>
    </submittedName>
</protein>
<evidence type="ECO:0000313" key="4">
    <source>
        <dbReference type="Proteomes" id="UP000199612"/>
    </source>
</evidence>
<dbReference type="SUPFAM" id="SSF53850">
    <property type="entry name" value="Periplasmic binding protein-like II"/>
    <property type="match status" value="2"/>
</dbReference>
<sequence>MKKSKYRRLLTVLPAAFLLLGCEAGEAEEEPDDFGEAMEHTIVGIEAGSGTTEMAEDMLNDYDNLEDWELQTSSTAGMVTALEEAIENEEPIVVTGWTPHWIFEEFDLKILDDPKHSLGEEEFIHTIVREGLEEDMPGAYTVMENFSWEVEDMQEVMFAAQDIPFEEAASDWVNDNRDLVDEWTEGVETVDGKEFELVSTPWDSERASSHVMQYVLEEMGYTVDITNVDPVVMFQAIAHDEGDASLAPWLPMTFGAYYDEYKDQIVDLGPNMSGAMNGLVVPTYMDVNSVEDLPAKD</sequence>
<organism evidence="3 4">
    <name type="scientific">Alkalibacterium subtropicum</name>
    <dbReference type="NCBI Taxonomy" id="753702"/>
    <lineage>
        <taxon>Bacteria</taxon>
        <taxon>Bacillati</taxon>
        <taxon>Bacillota</taxon>
        <taxon>Bacilli</taxon>
        <taxon>Lactobacillales</taxon>
        <taxon>Carnobacteriaceae</taxon>
        <taxon>Alkalibacterium</taxon>
    </lineage>
</organism>
<dbReference type="STRING" id="753702.SAMN04488102_11413"/>
<dbReference type="OrthoDB" id="9787902at2"/>
<name>A0A1I1KNC2_9LACT</name>
<dbReference type="InterPro" id="IPR007210">
    <property type="entry name" value="ABC_Gly_betaine_transp_sub-bd"/>
</dbReference>
<dbReference type="Pfam" id="PF04069">
    <property type="entry name" value="OpuAC"/>
    <property type="match status" value="2"/>
</dbReference>
<proteinExistence type="predicted"/>
<dbReference type="Gene3D" id="3.10.105.10">
    <property type="entry name" value="Dipeptide-binding Protein, Domain 3"/>
    <property type="match status" value="1"/>
</dbReference>
<reference evidence="4" key="1">
    <citation type="submission" date="2016-10" db="EMBL/GenBank/DDBJ databases">
        <authorList>
            <person name="Varghese N."/>
            <person name="Submissions S."/>
        </authorList>
    </citation>
    <scope>NUCLEOTIDE SEQUENCE [LARGE SCALE GENOMIC DNA]</scope>
    <source>
        <strain evidence="4">DSM 23664</strain>
    </source>
</reference>
<keyword evidence="4" id="KW-1185">Reference proteome</keyword>
<evidence type="ECO:0000313" key="3">
    <source>
        <dbReference type="EMBL" id="SFC62309.1"/>
    </source>
</evidence>
<dbReference type="GO" id="GO:0043190">
    <property type="term" value="C:ATP-binding cassette (ABC) transporter complex"/>
    <property type="evidence" value="ECO:0007669"/>
    <property type="project" value="InterPro"/>
</dbReference>
<evidence type="ECO:0000259" key="2">
    <source>
        <dbReference type="Pfam" id="PF04069"/>
    </source>
</evidence>
<gene>
    <name evidence="3" type="ORF">SAMN04488102_11413</name>
</gene>
<dbReference type="PROSITE" id="PS51257">
    <property type="entry name" value="PROKAR_LIPOPROTEIN"/>
    <property type="match status" value="1"/>
</dbReference>
<feature type="signal peptide" evidence="1">
    <location>
        <begin position="1"/>
        <end position="27"/>
    </location>
</feature>
<dbReference type="AlphaFoldDB" id="A0A1I1KNC2"/>
<dbReference type="GO" id="GO:0022857">
    <property type="term" value="F:transmembrane transporter activity"/>
    <property type="evidence" value="ECO:0007669"/>
    <property type="project" value="InterPro"/>
</dbReference>
<feature type="chain" id="PRO_5011435318" evidence="1">
    <location>
        <begin position="28"/>
        <end position="297"/>
    </location>
</feature>
<accession>A0A1I1KNC2</accession>
<evidence type="ECO:0000256" key="1">
    <source>
        <dbReference type="SAM" id="SignalP"/>
    </source>
</evidence>
<keyword evidence="1" id="KW-0732">Signal</keyword>